<evidence type="ECO:0000313" key="2">
    <source>
        <dbReference type="EMBL" id="MEH2553814.1"/>
    </source>
</evidence>
<dbReference type="SMART" id="SM00869">
    <property type="entry name" value="Autotransporter"/>
    <property type="match status" value="1"/>
</dbReference>
<dbReference type="EMBL" id="JAZHRV010000001">
    <property type="protein sequence ID" value="MEH2553814.1"/>
    <property type="molecule type" value="Genomic_DNA"/>
</dbReference>
<protein>
    <submittedName>
        <fullName evidence="2">Uncharacterized protein with beta-barrel porin domain</fullName>
    </submittedName>
</protein>
<evidence type="ECO:0000259" key="1">
    <source>
        <dbReference type="PROSITE" id="PS51208"/>
    </source>
</evidence>
<dbReference type="SUPFAM" id="SSF103515">
    <property type="entry name" value="Autotransporter"/>
    <property type="match status" value="1"/>
</dbReference>
<feature type="domain" description="Autotransporter" evidence="1">
    <location>
        <begin position="797"/>
        <end position="1079"/>
    </location>
</feature>
<name>A0ABU8B5L1_9BRAD</name>
<reference evidence="2 3" key="1">
    <citation type="submission" date="2024-02" db="EMBL/GenBank/DDBJ databases">
        <title>Adaptive strategies in a cosmopolitan and abundant soil bacterium.</title>
        <authorList>
            <person name="Carini P."/>
        </authorList>
    </citation>
    <scope>NUCLEOTIDE SEQUENCE [LARGE SCALE GENOMIC DNA]</scope>
    <source>
        <strain evidence="2 3">AZCC 1608</strain>
    </source>
</reference>
<gene>
    <name evidence="2" type="ORF">V1286_001343</name>
</gene>
<dbReference type="Proteomes" id="UP001364224">
    <property type="component" value="Unassembled WGS sequence"/>
</dbReference>
<dbReference type="PROSITE" id="PS51208">
    <property type="entry name" value="AUTOTRANSPORTER"/>
    <property type="match status" value="1"/>
</dbReference>
<organism evidence="2 3">
    <name type="scientific">Bradyrhizobium algeriense</name>
    <dbReference type="NCBI Taxonomy" id="634784"/>
    <lineage>
        <taxon>Bacteria</taxon>
        <taxon>Pseudomonadati</taxon>
        <taxon>Pseudomonadota</taxon>
        <taxon>Alphaproteobacteria</taxon>
        <taxon>Hyphomicrobiales</taxon>
        <taxon>Nitrobacteraceae</taxon>
        <taxon>Bradyrhizobium</taxon>
    </lineage>
</organism>
<comment type="caution">
    <text evidence="2">The sequence shown here is derived from an EMBL/GenBank/DDBJ whole genome shotgun (WGS) entry which is preliminary data.</text>
</comment>
<proteinExistence type="predicted"/>
<dbReference type="Gene3D" id="2.40.128.130">
    <property type="entry name" value="Autotransporter beta-domain"/>
    <property type="match status" value="1"/>
</dbReference>
<dbReference type="InterPro" id="IPR036709">
    <property type="entry name" value="Autotransporte_beta_dom_sf"/>
</dbReference>
<dbReference type="Pfam" id="PF03797">
    <property type="entry name" value="Autotransporter"/>
    <property type="match status" value="1"/>
</dbReference>
<sequence length="1079" mass="104541">MTRATPNDAASQARSSQPAGLPATALALALLSAPFAAIGQAEACTVGGSPSASASDSVVDCSGATTNSGPGGIAGYGSVNDNNNTYNIQSGASVTGDSFGVVIGTGATFNSSGTITGAGAAGITGTDATITNTISGIITGNNGITLGALNLNNAGQVLGPGANGGAISAGAANVTNASTGTISGVLFGIRSTNGTVTLDNAGAISGQVGIVGSTVSVTANTGTIDGLTGIQITGSGTNIINNASTISGSPDGSGIFATGTNVTIDASGNTGGISGGAFGIQANNAITVSNGTGTISGTDLDGKGIFGSAVNVTANAGTISGGAFGIAATTTAAVANAGAISGGLVGIGGSTVNVTANTGTITGLGIGIEISGSGTNIINNANIISGTTGIAATGSNATINASGNIGNISGTAFGIQADHSITVSNGTGTISGTDAITGVGIQGNNVNVTANAGTISGGFDGINATGTATVTNGVAGIISGKQGINATTAIVANAGHILGGATSAAIIGGTLNVTNASTGTISGGGEGLFGDGVTVTNAGLISGALAVRGTNFVTLRANTGTIEGAATGISAGIANVTNNSGGTISGGAFGILANGTATVNNDGGTIKGTIGIQASGAATITNAGTIASTAGAAGTAIKLTSAADTLTLKLGSQVVGKVDMGLNTADVINVEATTGSPGRGLSTLTRSAAGVVEALKARLVNFEGVINTVLVSLGAGGQPSVTVGDVTASLDPTALAQADRTLMEFTGGVSSMVQGRLNGVSPTGGSNLTMMSYAMEDSVPAAKANAQIFNKAPAASWGAAPVTVWSSAFGGQRTQNETDATLRSTATAFGGAIGIDRKVRPDWLLGAFIGGGAGRLSIDLSSQKVDTEYVFGGGYSRFEWANQFLDLTLQGGNARNKSSRLVQNNIAGGIDTASASYNGWFVSPEVAYGYRLDVGNGYLLTPTARLRYVAGFFDGYSESGSAQTLSVGRRTLQDIEERAELDVSRTTSFFGGDHVLKTNVHGGVIALQRVGDTTVSTVLIGQNLAFATPGKASTVGAVFGAGFDYRTSQNVAVFGAVEGIAMSDQSRTATAKGGVRVTF</sequence>
<keyword evidence="3" id="KW-1185">Reference proteome</keyword>
<accession>A0ABU8B5L1</accession>
<evidence type="ECO:0000313" key="3">
    <source>
        <dbReference type="Proteomes" id="UP001364224"/>
    </source>
</evidence>
<dbReference type="RefSeq" id="WP_334478380.1">
    <property type="nucleotide sequence ID" value="NZ_JAZHRV010000001.1"/>
</dbReference>
<dbReference type="InterPro" id="IPR005546">
    <property type="entry name" value="Autotransporte_beta"/>
</dbReference>